<keyword evidence="2" id="KW-1185">Reference proteome</keyword>
<gene>
    <name evidence="1" type="ORF">GCM10009864_60560</name>
</gene>
<dbReference type="RefSeq" id="WP_344581892.1">
    <property type="nucleotide sequence ID" value="NZ_BAAARK010000025.1"/>
</dbReference>
<evidence type="ECO:0008006" key="3">
    <source>
        <dbReference type="Google" id="ProtNLM"/>
    </source>
</evidence>
<dbReference type="EMBL" id="BAAARK010000025">
    <property type="protein sequence ID" value="GAA2680076.1"/>
    <property type="molecule type" value="Genomic_DNA"/>
</dbReference>
<name>A0ABN3SN56_9ACTN</name>
<organism evidence="1 2">
    <name type="scientific">Streptomyces lunalinharesii</name>
    <dbReference type="NCBI Taxonomy" id="333384"/>
    <lineage>
        <taxon>Bacteria</taxon>
        <taxon>Bacillati</taxon>
        <taxon>Actinomycetota</taxon>
        <taxon>Actinomycetes</taxon>
        <taxon>Kitasatosporales</taxon>
        <taxon>Streptomycetaceae</taxon>
        <taxon>Streptomyces</taxon>
    </lineage>
</organism>
<protein>
    <recommendedName>
        <fullName evidence="3">Proteins of 100 residues with WXG</fullName>
    </recommendedName>
</protein>
<evidence type="ECO:0000313" key="1">
    <source>
        <dbReference type="EMBL" id="GAA2680076.1"/>
    </source>
</evidence>
<sequence>MAANDIQLNYAQIEAVSAKLKGAVTEVVPVLSGLRTDVSNLLHDGLVFRQSSPALEASYDKFNNSLIQAVNNINSFAKQFTDIKQQLEDMDGKMSSSISSGSSE</sequence>
<dbReference type="Gene3D" id="1.10.287.1060">
    <property type="entry name" value="ESAT-6-like"/>
    <property type="match status" value="1"/>
</dbReference>
<comment type="caution">
    <text evidence="1">The sequence shown here is derived from an EMBL/GenBank/DDBJ whole genome shotgun (WGS) entry which is preliminary data.</text>
</comment>
<proteinExistence type="predicted"/>
<accession>A0ABN3SN56</accession>
<reference evidence="1 2" key="1">
    <citation type="journal article" date="2019" name="Int. J. Syst. Evol. Microbiol.">
        <title>The Global Catalogue of Microorganisms (GCM) 10K type strain sequencing project: providing services to taxonomists for standard genome sequencing and annotation.</title>
        <authorList>
            <consortium name="The Broad Institute Genomics Platform"/>
            <consortium name="The Broad Institute Genome Sequencing Center for Infectious Disease"/>
            <person name="Wu L."/>
            <person name="Ma J."/>
        </authorList>
    </citation>
    <scope>NUCLEOTIDE SEQUENCE [LARGE SCALE GENOMIC DNA]</scope>
    <source>
        <strain evidence="1 2">JCM 16374</strain>
    </source>
</reference>
<dbReference type="SUPFAM" id="SSF140453">
    <property type="entry name" value="EsxAB dimer-like"/>
    <property type="match status" value="1"/>
</dbReference>
<evidence type="ECO:0000313" key="2">
    <source>
        <dbReference type="Proteomes" id="UP001500994"/>
    </source>
</evidence>
<dbReference type="InterPro" id="IPR036689">
    <property type="entry name" value="ESAT-6-like_sf"/>
</dbReference>
<dbReference type="Proteomes" id="UP001500994">
    <property type="component" value="Unassembled WGS sequence"/>
</dbReference>